<dbReference type="EMBL" id="JANAVB010027998">
    <property type="protein sequence ID" value="KAJ6817081.1"/>
    <property type="molecule type" value="Genomic_DNA"/>
</dbReference>
<evidence type="ECO:0000256" key="1">
    <source>
        <dbReference type="SAM" id="MobiDB-lite"/>
    </source>
</evidence>
<keyword evidence="3" id="KW-1185">Reference proteome</keyword>
<comment type="caution">
    <text evidence="2">The sequence shown here is derived from an EMBL/GenBank/DDBJ whole genome shotgun (WGS) entry which is preliminary data.</text>
</comment>
<feature type="region of interest" description="Disordered" evidence="1">
    <location>
        <begin position="151"/>
        <end position="171"/>
    </location>
</feature>
<proteinExistence type="predicted"/>
<sequence>MIGEAPLDSAVFQLTPTRTRCDLLVMANGRTEKIASGLFNPFIAHLKAAKEQIAKGGYSVTLKPDPMIHHDPWFTKGTVERFVRFVSTPEVLERVSTIESEILQIEEAITVQSNESIGLSTVEDHRTKSLESIEGSKPVLDADAEKAIVLYKPGSQPSPPDANGSTTQEENSKIQLLRVLETRMLVLQKEQGMAFARATAAGFDMDHMANLISFSESFGASRLKEACLRFMELWKVKHETGQWFEVEALDLMSSRSGFSPFNASGIVLSGDTRKQNEFGEACVAPSADLSTESNGNDLADLNKAKKLPSDAQVPHGPHEYFQGQFQQPRYPSWPMQPPPGPPVYSPYPVQGMPYYQNYPGSGAFYQPSYPPVEDPRFGTDQRMEMRRHSMNRDSNIDSEDDVPDENSSEFEKDGSHGRKSHKRVSRSGKKKSGMVVIRNLNYITSKRRGSPGGESQSVSDSQSGEETEGSQSDTTERKYKKSSRSSKKKNGHTKSLEKSNTYDKDEVVRHDGDSGNWHAFQSFLLKSEEKMSSTVDEDIFATENVAPTKRRQNVTESETILAPNRDSGDIQGMRTLEFDSVDGQASRIRKAASSDEFLKSSEGRDLRDSHLEIQFKDVEGGVGGYKMVTSDDFLICGREDQTVSNITMDPLGDHHYVPPANLEKRSYAATDESFILPVRSVSQDELGTDSRTALDMDLEFPSSHQRIKDSSNKAKIELSYEPDDLTLMPERSIESEYIGYDPALDYDMQIPVKVSLKEEGSRDQEDISVRVEEELKESDMEKKLKVSQAGPEKRKKDAIMRRGVSKTSPLTEAQKRAEKLRAYKVDLQKSKKENEEEQRKRLEALKLERQKRIAARSSSNAAQSPSAEKQTGTGMPTKVSPSSFKGSRFSDSEPSSHSPIQKLPIRSTSIGSKDSQGTTKPNRSNGSLNGLSRSVSLLPEKKESNSAMHETLAASARLKRLSEPKVSSTLHASNKSGSTDHVPKRNTTTDPQIKKITAITKEDKTQSATLPEVKIRTPRGTSDTVQNKSTTEGLQKEHFTS</sequence>
<feature type="region of interest" description="Disordered" evidence="1">
    <location>
        <begin position="757"/>
        <end position="1041"/>
    </location>
</feature>
<dbReference type="AlphaFoldDB" id="A0AAX6FM99"/>
<reference evidence="2" key="2">
    <citation type="submission" date="2023-04" db="EMBL/GenBank/DDBJ databases">
        <authorList>
            <person name="Bruccoleri R.E."/>
            <person name="Oakeley E.J."/>
            <person name="Faust A.-M."/>
            <person name="Dessus-Babus S."/>
            <person name="Altorfer M."/>
            <person name="Burckhardt D."/>
            <person name="Oertli M."/>
            <person name="Naumann U."/>
            <person name="Petersen F."/>
            <person name="Wong J."/>
        </authorList>
    </citation>
    <scope>NUCLEOTIDE SEQUENCE</scope>
    <source>
        <strain evidence="2">GSM-AAB239-AS_SAM_17_03QT</strain>
        <tissue evidence="2">Leaf</tissue>
    </source>
</reference>
<feature type="compositionally biased region" description="Basic and acidic residues" evidence="1">
    <location>
        <begin position="791"/>
        <end position="800"/>
    </location>
</feature>
<feature type="compositionally biased region" description="Acidic residues" evidence="1">
    <location>
        <begin position="396"/>
        <end position="408"/>
    </location>
</feature>
<feature type="compositionally biased region" description="Basic residues" evidence="1">
    <location>
        <begin position="478"/>
        <end position="492"/>
    </location>
</feature>
<reference evidence="2" key="1">
    <citation type="journal article" date="2023" name="GigaByte">
        <title>Genome assembly of the bearded iris, Iris pallida Lam.</title>
        <authorList>
            <person name="Bruccoleri R.E."/>
            <person name="Oakeley E.J."/>
            <person name="Faust A.M.E."/>
            <person name="Altorfer M."/>
            <person name="Dessus-Babus S."/>
            <person name="Burckhardt D."/>
            <person name="Oertli M."/>
            <person name="Naumann U."/>
            <person name="Petersen F."/>
            <person name="Wong J."/>
        </authorList>
    </citation>
    <scope>NUCLEOTIDE SEQUENCE</scope>
    <source>
        <strain evidence="2">GSM-AAB239-AS_SAM_17_03QT</strain>
    </source>
</reference>
<name>A0AAX6FM99_IRIPA</name>
<gene>
    <name evidence="2" type="ORF">M6B38_413095</name>
</gene>
<evidence type="ECO:0000313" key="2">
    <source>
        <dbReference type="EMBL" id="KAJ6817081.1"/>
    </source>
</evidence>
<feature type="compositionally biased region" description="Polar residues" evidence="1">
    <location>
        <begin position="965"/>
        <end position="991"/>
    </location>
</feature>
<feature type="compositionally biased region" description="Basic and acidic residues" evidence="1">
    <location>
        <begin position="757"/>
        <end position="784"/>
    </location>
</feature>
<feature type="compositionally biased region" description="Basic and acidic residues" evidence="1">
    <location>
        <begin position="813"/>
        <end position="851"/>
    </location>
</feature>
<feature type="compositionally biased region" description="Basic residues" evidence="1">
    <location>
        <begin position="417"/>
        <end position="432"/>
    </location>
</feature>
<feature type="compositionally biased region" description="Polar residues" evidence="1">
    <location>
        <begin position="856"/>
        <end position="885"/>
    </location>
</feature>
<evidence type="ECO:0008006" key="4">
    <source>
        <dbReference type="Google" id="ProtNLM"/>
    </source>
</evidence>
<protein>
    <recommendedName>
        <fullName evidence="4">COP1-interacting protein 7</fullName>
    </recommendedName>
</protein>
<evidence type="ECO:0000313" key="3">
    <source>
        <dbReference type="Proteomes" id="UP001140949"/>
    </source>
</evidence>
<feature type="compositionally biased region" description="Polar residues" evidence="1">
    <location>
        <begin position="906"/>
        <end position="935"/>
    </location>
</feature>
<dbReference type="Proteomes" id="UP001140949">
    <property type="component" value="Unassembled WGS sequence"/>
</dbReference>
<feature type="compositionally biased region" description="Basic and acidic residues" evidence="1">
    <location>
        <begin position="494"/>
        <end position="513"/>
    </location>
</feature>
<accession>A0AAX6FM99</accession>
<feature type="compositionally biased region" description="Polar residues" evidence="1">
    <location>
        <begin position="1019"/>
        <end position="1033"/>
    </location>
</feature>
<dbReference type="PANTHER" id="PTHR31008:SF2">
    <property type="entry name" value="COP1-INTERACTING PROTEIN-LIKE PROTEIN"/>
    <property type="match status" value="1"/>
</dbReference>
<organism evidence="2 3">
    <name type="scientific">Iris pallida</name>
    <name type="common">Sweet iris</name>
    <dbReference type="NCBI Taxonomy" id="29817"/>
    <lineage>
        <taxon>Eukaryota</taxon>
        <taxon>Viridiplantae</taxon>
        <taxon>Streptophyta</taxon>
        <taxon>Embryophyta</taxon>
        <taxon>Tracheophyta</taxon>
        <taxon>Spermatophyta</taxon>
        <taxon>Magnoliopsida</taxon>
        <taxon>Liliopsida</taxon>
        <taxon>Asparagales</taxon>
        <taxon>Iridaceae</taxon>
        <taxon>Iridoideae</taxon>
        <taxon>Irideae</taxon>
        <taxon>Iris</taxon>
    </lineage>
</organism>
<feature type="region of interest" description="Disordered" evidence="1">
    <location>
        <begin position="388"/>
        <end position="515"/>
    </location>
</feature>
<dbReference type="PANTHER" id="PTHR31008">
    <property type="entry name" value="COP1-INTERACTING PROTEIN-RELATED"/>
    <property type="match status" value="1"/>
</dbReference>